<feature type="domain" description="Aldehyde dehydrogenase" evidence="9">
    <location>
        <begin position="565"/>
        <end position="1007"/>
    </location>
</feature>
<evidence type="ECO:0000313" key="12">
    <source>
        <dbReference type="Proteomes" id="UP000319557"/>
    </source>
</evidence>
<evidence type="ECO:0000256" key="7">
    <source>
        <dbReference type="PROSITE-ProRule" id="PRU10007"/>
    </source>
</evidence>
<dbReference type="InterPro" id="IPR002872">
    <property type="entry name" value="Proline_DH_dom"/>
</dbReference>
<dbReference type="GO" id="GO:0003842">
    <property type="term" value="F:L-glutamate gamma-semialdehyde dehydrogenase activity"/>
    <property type="evidence" value="ECO:0007669"/>
    <property type="project" value="UniProtKB-EC"/>
</dbReference>
<dbReference type="Gene3D" id="3.40.605.10">
    <property type="entry name" value="Aldehyde Dehydrogenase, Chain A, domain 1"/>
    <property type="match status" value="1"/>
</dbReference>
<dbReference type="AlphaFoldDB" id="A0A517M6B5"/>
<dbReference type="PANTHER" id="PTHR42862:SF1">
    <property type="entry name" value="DELTA-1-PYRROLINE-5-CARBOXYLATE DEHYDROGENASE 2, ISOFORM A-RELATED"/>
    <property type="match status" value="1"/>
</dbReference>
<dbReference type="InterPro" id="IPR015590">
    <property type="entry name" value="Aldehyde_DH_dom"/>
</dbReference>
<keyword evidence="12" id="KW-1185">Reference proteome</keyword>
<dbReference type="PANTHER" id="PTHR42862">
    <property type="entry name" value="DELTA-1-PYRROLINE-5-CARBOXYLATE DEHYDROGENASE 1, ISOFORM A-RELATED"/>
    <property type="match status" value="1"/>
</dbReference>
<dbReference type="InterPro" id="IPR029041">
    <property type="entry name" value="FAD-linked_oxidoreductase-like"/>
</dbReference>
<feature type="active site" evidence="6">
    <location>
        <position position="817"/>
    </location>
</feature>
<gene>
    <name evidence="11" type="primary">putA</name>
    <name evidence="11" type="ORF">EC9_46130</name>
</gene>
<dbReference type="InterPro" id="IPR029510">
    <property type="entry name" value="Ald_DH_CS_GLU"/>
</dbReference>
<dbReference type="PROSITE" id="PS00687">
    <property type="entry name" value="ALDEHYDE_DEHYDR_GLU"/>
    <property type="match status" value="1"/>
</dbReference>
<name>A0A517M6B5_9BACT</name>
<dbReference type="InterPro" id="IPR016161">
    <property type="entry name" value="Ald_DH/histidinol_DH"/>
</dbReference>
<dbReference type="Pfam" id="PF01619">
    <property type="entry name" value="Pro_dh"/>
    <property type="match status" value="1"/>
</dbReference>
<dbReference type="SUPFAM" id="SSF51730">
    <property type="entry name" value="FAD-linked oxidoreductase"/>
    <property type="match status" value="1"/>
</dbReference>
<dbReference type="PROSITE" id="PS00070">
    <property type="entry name" value="ALDEHYDE_DEHYDR_CYS"/>
    <property type="match status" value="1"/>
</dbReference>
<dbReference type="Proteomes" id="UP000319557">
    <property type="component" value="Chromosome"/>
</dbReference>
<dbReference type="GO" id="GO:0010133">
    <property type="term" value="P:L-proline catabolic process to L-glutamate"/>
    <property type="evidence" value="ECO:0007669"/>
    <property type="project" value="InterPro"/>
</dbReference>
<dbReference type="InterPro" id="IPR025703">
    <property type="entry name" value="Bifunct_PutA"/>
</dbReference>
<comment type="catalytic activity">
    <reaction evidence="5">
        <text>L-glutamate 5-semialdehyde + NAD(+) + H2O = L-glutamate + NADH + 2 H(+)</text>
        <dbReference type="Rhea" id="RHEA:30235"/>
        <dbReference type="ChEBI" id="CHEBI:15377"/>
        <dbReference type="ChEBI" id="CHEBI:15378"/>
        <dbReference type="ChEBI" id="CHEBI:29985"/>
        <dbReference type="ChEBI" id="CHEBI:57540"/>
        <dbReference type="ChEBI" id="CHEBI:57945"/>
        <dbReference type="ChEBI" id="CHEBI:58066"/>
        <dbReference type="EC" id="1.2.1.88"/>
    </reaction>
</comment>
<keyword evidence="4" id="KW-0520">NAD</keyword>
<dbReference type="FunFam" id="3.40.309.10:FF:000005">
    <property type="entry name" value="1-pyrroline-5-carboxylate dehydrogenase 1"/>
    <property type="match status" value="1"/>
</dbReference>
<dbReference type="EC" id="1.2.1.88" evidence="2"/>
<feature type="domain" description="Proline dehydrogenase" evidence="10">
    <location>
        <begin position="161"/>
        <end position="461"/>
    </location>
</feature>
<evidence type="ECO:0000259" key="9">
    <source>
        <dbReference type="Pfam" id="PF00171"/>
    </source>
</evidence>
<comment type="similarity">
    <text evidence="8">Belongs to the aldehyde dehydrogenase family.</text>
</comment>
<comment type="pathway">
    <text evidence="1">Amino-acid degradation; L-proline degradation into L-glutamate; L-glutamate from L-proline: step 2/2.</text>
</comment>
<evidence type="ECO:0000256" key="5">
    <source>
        <dbReference type="ARBA" id="ARBA00048142"/>
    </source>
</evidence>
<dbReference type="PIRSF" id="PIRSF000197">
    <property type="entry name" value="Bifunct_PutA"/>
    <property type="match status" value="1"/>
</dbReference>
<proteinExistence type="inferred from homology"/>
<organism evidence="11 12">
    <name type="scientific">Rosistilla ulvae</name>
    <dbReference type="NCBI Taxonomy" id="1930277"/>
    <lineage>
        <taxon>Bacteria</taxon>
        <taxon>Pseudomonadati</taxon>
        <taxon>Planctomycetota</taxon>
        <taxon>Planctomycetia</taxon>
        <taxon>Pirellulales</taxon>
        <taxon>Pirellulaceae</taxon>
        <taxon>Rosistilla</taxon>
    </lineage>
</organism>
<evidence type="ECO:0000256" key="3">
    <source>
        <dbReference type="ARBA" id="ARBA00023002"/>
    </source>
</evidence>
<feature type="active site" evidence="6 7">
    <location>
        <position position="783"/>
    </location>
</feature>
<dbReference type="InterPro" id="IPR016162">
    <property type="entry name" value="Ald_DH_N"/>
</dbReference>
<dbReference type="EMBL" id="CP036261">
    <property type="protein sequence ID" value="QDS90405.1"/>
    <property type="molecule type" value="Genomic_DNA"/>
</dbReference>
<dbReference type="KEGG" id="ruv:EC9_46130"/>
<dbReference type="GO" id="GO:0004657">
    <property type="term" value="F:proline dehydrogenase activity"/>
    <property type="evidence" value="ECO:0007669"/>
    <property type="project" value="InterPro"/>
</dbReference>
<sequence>MSSSASDRTAEESPFLNLPEAVAATESAASGLTGWQRDAARAIALAQQLLKRSHQLLTPAEHRQQSELDRMIGHQEDKATLVEMTDQAFRTDVPQRVADQLTHILDVQGVPRFFSPLDRTLLRGFQTFGGYLPGVAVPMVKDKMRHETANVILPAEKEVLEKHLRERQREGIRMNVSLLGEALLGENETRTRLKKYLAALQMPEIECISVKVSTIYSQISTLARTHTESVIVDRLELLYRAAMRQTFQRRDGSQTSKFVYLDMEEYRDLHLTVDVLKRTLDRPELSQVRAGIALQSYIPDSFEVLQDLAQWAQRRTAAGGLPLTIRVVKGANMEMERVEASTEGWPQAPYTTKHETDANYKRMIRTILAPENSAALRLGVASHNLFDIALAAIWATEADALQRVQFEMLEGMANQQRRALLELTGSMLLYAPACEQTDFLYAIGYLIRRLDENTGPENFLRYAFQLQPGTETWQTLADGFRASLVAIDSVTTKPRRQQDRSQVPARPEVGDTWQQFINEPNTDWSLPQNSRWAQELLASWRDRCDDSATQIPLSIAGREVTDAREIVESRDPSRPSKIACRYAMATSDDLDAAIACARQDPRNWRSMPSEARSATLRDAAQLLRQQRGDLLAAALIDGGKTLAESDPEVSEAIDFIEFYSLCADQAYQSPQVEASGAGVVAVISPWNFPIAIPCGGVAAALAAGNTVLLKPASETVLPAYLMCQAFWDAGVPREVLQLVPCRGSDAGRRLVENPEVDIVILTGGTETAESMLRIRPDLALAAETGGKNATIVTGLSDRDLAIKHVLQSAFGHSGQKCSATSLLLLEEEVFEDESFREMLADACKSMIVGSAWELQTRVGPLIRPPSGELARGLKELEPGESWLVMPEPCDDNPQLYRPGIKWNVQPGSFTHMTELFGPVLGVMPFRKLEQAIRLVNATGFGLTSGLESLDDREQELWREQIQAGNLYINRSTTGAIVLRQPFGGLGKSAFGPGIKAGGPHYVASLMKLRDQVDHPQMFNAHRFGLPALQSMRESLQAADTSALIERCGGTETTKSVIDRLQTALASYDHWATEEYRQQHDSVRLVGQDNLRRYRPIPALRIGIGPTDRPLDIVRCIAAAHAAGCRITLSHRPGEAAALVELVEFLTADWAARIEMIEESTQQWIDAIQEGEVLRIRMTPDVTVDPAIREAANQHNVYICQTPVLSDGRYELLHYVREQSVCVDYHRYGNLGRRSEEPRRHVL</sequence>
<dbReference type="GO" id="GO:0003700">
    <property type="term" value="F:DNA-binding transcription factor activity"/>
    <property type="evidence" value="ECO:0007669"/>
    <property type="project" value="InterPro"/>
</dbReference>
<dbReference type="Pfam" id="PF00171">
    <property type="entry name" value="Aldedh"/>
    <property type="match status" value="1"/>
</dbReference>
<evidence type="ECO:0000256" key="2">
    <source>
        <dbReference type="ARBA" id="ARBA00012884"/>
    </source>
</evidence>
<protein>
    <recommendedName>
        <fullName evidence="2">L-glutamate gamma-semialdehyde dehydrogenase</fullName>
        <ecNumber evidence="2">1.2.1.88</ecNumber>
    </recommendedName>
</protein>
<evidence type="ECO:0000313" key="11">
    <source>
        <dbReference type="EMBL" id="QDS90405.1"/>
    </source>
</evidence>
<dbReference type="Gene3D" id="3.20.20.220">
    <property type="match status" value="1"/>
</dbReference>
<evidence type="ECO:0000256" key="1">
    <source>
        <dbReference type="ARBA" id="ARBA00004786"/>
    </source>
</evidence>
<accession>A0A517M6B5</accession>
<dbReference type="InterPro" id="IPR016163">
    <property type="entry name" value="Ald_DH_C"/>
</dbReference>
<dbReference type="SUPFAM" id="SSF53720">
    <property type="entry name" value="ALDH-like"/>
    <property type="match status" value="1"/>
</dbReference>
<evidence type="ECO:0000256" key="4">
    <source>
        <dbReference type="ARBA" id="ARBA00023027"/>
    </source>
</evidence>
<evidence type="ECO:0000256" key="8">
    <source>
        <dbReference type="RuleBase" id="RU003345"/>
    </source>
</evidence>
<evidence type="ECO:0000256" key="6">
    <source>
        <dbReference type="PIRSR" id="PIRSR000197-1"/>
    </source>
</evidence>
<dbReference type="InterPro" id="IPR050485">
    <property type="entry name" value="Proline_metab_enzyme"/>
</dbReference>
<dbReference type="InterPro" id="IPR016160">
    <property type="entry name" value="Ald_DH_CS_CYS"/>
</dbReference>
<reference evidence="11 12" key="1">
    <citation type="submission" date="2019-02" db="EMBL/GenBank/DDBJ databases">
        <title>Deep-cultivation of Planctomycetes and their phenomic and genomic characterization uncovers novel biology.</title>
        <authorList>
            <person name="Wiegand S."/>
            <person name="Jogler M."/>
            <person name="Boedeker C."/>
            <person name="Pinto D."/>
            <person name="Vollmers J."/>
            <person name="Rivas-Marin E."/>
            <person name="Kohn T."/>
            <person name="Peeters S.H."/>
            <person name="Heuer A."/>
            <person name="Rast P."/>
            <person name="Oberbeckmann S."/>
            <person name="Bunk B."/>
            <person name="Jeske O."/>
            <person name="Meyerdierks A."/>
            <person name="Storesund J.E."/>
            <person name="Kallscheuer N."/>
            <person name="Luecker S."/>
            <person name="Lage O.M."/>
            <person name="Pohl T."/>
            <person name="Merkel B.J."/>
            <person name="Hornburger P."/>
            <person name="Mueller R.-W."/>
            <person name="Bruemmer F."/>
            <person name="Labrenz M."/>
            <person name="Spormann A.M."/>
            <person name="Op den Camp H."/>
            <person name="Overmann J."/>
            <person name="Amann R."/>
            <person name="Jetten M.S.M."/>
            <person name="Mascher T."/>
            <person name="Medema M.H."/>
            <person name="Devos D.P."/>
            <person name="Kaster A.-K."/>
            <person name="Ovreas L."/>
            <person name="Rohde M."/>
            <person name="Galperin M.Y."/>
            <person name="Jogler C."/>
        </authorList>
    </citation>
    <scope>NUCLEOTIDE SEQUENCE [LARGE SCALE GENOMIC DNA]</scope>
    <source>
        <strain evidence="11 12">EC9</strain>
    </source>
</reference>
<dbReference type="GO" id="GO:0009898">
    <property type="term" value="C:cytoplasmic side of plasma membrane"/>
    <property type="evidence" value="ECO:0007669"/>
    <property type="project" value="TreeGrafter"/>
</dbReference>
<evidence type="ECO:0000259" key="10">
    <source>
        <dbReference type="Pfam" id="PF01619"/>
    </source>
</evidence>
<keyword evidence="3 8" id="KW-0560">Oxidoreductase</keyword>
<dbReference type="RefSeq" id="WP_246105825.1">
    <property type="nucleotide sequence ID" value="NZ_CP036261.1"/>
</dbReference>
<dbReference type="Gene3D" id="3.40.309.10">
    <property type="entry name" value="Aldehyde Dehydrogenase, Chain A, domain 2"/>
    <property type="match status" value="1"/>
</dbReference>